<comment type="caution">
    <text evidence="1">The sequence shown here is derived from an EMBL/GenBank/DDBJ whole genome shotgun (WGS) entry which is preliminary data.</text>
</comment>
<gene>
    <name evidence="1" type="ORF">OGATHE_002281</name>
</gene>
<dbReference type="Proteomes" id="UP000788993">
    <property type="component" value="Unassembled WGS sequence"/>
</dbReference>
<organism evidence="1 2">
    <name type="scientific">Ogataea polymorpha</name>
    <dbReference type="NCBI Taxonomy" id="460523"/>
    <lineage>
        <taxon>Eukaryota</taxon>
        <taxon>Fungi</taxon>
        <taxon>Dikarya</taxon>
        <taxon>Ascomycota</taxon>
        <taxon>Saccharomycotina</taxon>
        <taxon>Pichiomycetes</taxon>
        <taxon>Pichiales</taxon>
        <taxon>Pichiaceae</taxon>
        <taxon>Ogataea</taxon>
    </lineage>
</organism>
<evidence type="ECO:0000313" key="1">
    <source>
        <dbReference type="EMBL" id="KAH3672636.1"/>
    </source>
</evidence>
<accession>A0A9P8TBX4</accession>
<reference evidence="1" key="2">
    <citation type="submission" date="2021-01" db="EMBL/GenBank/DDBJ databases">
        <authorList>
            <person name="Schikora-Tamarit M.A."/>
        </authorList>
    </citation>
    <scope>NUCLEOTIDE SEQUENCE</scope>
    <source>
        <strain evidence="1">NCAIM Y.01608</strain>
    </source>
</reference>
<sequence>MFEKESITKGDCAPLPAPELTALRSLLSLDATISDTINRETTLKVSTRIATDFIIVGASLLKFRTSPLARPIVSLPWYPKPALTRTLHTPKNFPTGLSVK</sequence>
<keyword evidence="2" id="KW-1185">Reference proteome</keyword>
<protein>
    <submittedName>
        <fullName evidence="1">Uncharacterized protein</fullName>
    </submittedName>
</protein>
<proteinExistence type="predicted"/>
<reference evidence="1" key="1">
    <citation type="journal article" date="2021" name="Open Biol.">
        <title>Shared evolutionary footprints suggest mitochondrial oxidative damage underlies multiple complex I losses in fungi.</title>
        <authorList>
            <person name="Schikora-Tamarit M.A."/>
            <person name="Marcet-Houben M."/>
            <person name="Nosek J."/>
            <person name="Gabaldon T."/>
        </authorList>
    </citation>
    <scope>NUCLEOTIDE SEQUENCE</scope>
    <source>
        <strain evidence="1">NCAIM Y.01608</strain>
    </source>
</reference>
<dbReference type="EMBL" id="JAEUBD010000753">
    <property type="protein sequence ID" value="KAH3672636.1"/>
    <property type="molecule type" value="Genomic_DNA"/>
</dbReference>
<dbReference type="AlphaFoldDB" id="A0A9P8TBX4"/>
<evidence type="ECO:0000313" key="2">
    <source>
        <dbReference type="Proteomes" id="UP000788993"/>
    </source>
</evidence>
<name>A0A9P8TBX4_9ASCO</name>